<dbReference type="InterPro" id="IPR011041">
    <property type="entry name" value="Quinoprot_gluc/sorb_DH_b-prop"/>
</dbReference>
<evidence type="ECO:0000313" key="4">
    <source>
        <dbReference type="Proteomes" id="UP000246132"/>
    </source>
</evidence>
<reference evidence="3 4" key="1">
    <citation type="journal article" date="2018" name="Int. J. Syst. Bacteriol.">
        <title>Oceaniradius stylonemae gen. nov., sp. nov., isolated from a red alga, Stylonema cornu-cervi.</title>
        <authorList>
            <person name="Jeong S."/>
        </authorList>
    </citation>
    <scope>NUCLEOTIDE SEQUENCE [LARGE SCALE GENOMIC DNA]</scope>
    <source>
        <strain evidence="3 4">StC1</strain>
    </source>
</reference>
<evidence type="ECO:0000259" key="2">
    <source>
        <dbReference type="Pfam" id="PF07995"/>
    </source>
</evidence>
<comment type="caution">
    <text evidence="3">The sequence shown here is derived from an EMBL/GenBank/DDBJ whole genome shotgun (WGS) entry which is preliminary data.</text>
</comment>
<feature type="signal peptide" evidence="1">
    <location>
        <begin position="1"/>
        <end position="21"/>
    </location>
</feature>
<dbReference type="RefSeq" id="WP_109768287.1">
    <property type="nucleotide sequence ID" value="NZ_QFWV02000008.1"/>
</dbReference>
<dbReference type="Gene3D" id="2.120.10.30">
    <property type="entry name" value="TolB, C-terminal domain"/>
    <property type="match status" value="1"/>
</dbReference>
<sequence>MRPNLLSAALLAAATALTATAAAAQERTATTADGISLRTETLATGLSSPWAVEILPDGALLVTERPGTMRIVRDGTLSAPVSGLPDIAAGGQGGLLDVALAPDFAETREVFFTFSEPGPGGSGTALAKGVLTGETTGNPALEGTETIFSMNVKSSGGRHFGSRTGFWPDGTVYVTTGDRGERPRAQVMGDHAGAVIRINRDGTIPADNPFVGQPGAAPELWSKGHRNIQGADIDPETGLLWTVEHGARGGDEINRPEAGLNYGWPEISYGRHYSGMRIGQGTAAPGFEQPLHYWDPSIAPSGLAVYRGEMFPEWEGDLLVGALRAQLLSRLDRDESGAIIGEEQLFEGDLGRIRDVEIAPDGSLLVAIDADPGRIVRIVRDPAS</sequence>
<organism evidence="3 4">
    <name type="scientific">Oceaniradius stylonematis</name>
    <dbReference type="NCBI Taxonomy" id="2184161"/>
    <lineage>
        <taxon>Bacteria</taxon>
        <taxon>Pseudomonadati</taxon>
        <taxon>Pseudomonadota</taxon>
        <taxon>Alphaproteobacteria</taxon>
        <taxon>Hyphomicrobiales</taxon>
        <taxon>Ahrensiaceae</taxon>
        <taxon>Oceaniradius</taxon>
    </lineage>
</organism>
<keyword evidence="4" id="KW-1185">Reference proteome</keyword>
<gene>
    <name evidence="3" type="ORF">DEM25_014740</name>
</gene>
<dbReference type="EMBL" id="QFWV02000008">
    <property type="protein sequence ID" value="RKF05834.1"/>
    <property type="molecule type" value="Genomic_DNA"/>
</dbReference>
<dbReference type="OrthoDB" id="9770043at2"/>
<dbReference type="Pfam" id="PF07995">
    <property type="entry name" value="GSDH"/>
    <property type="match status" value="1"/>
</dbReference>
<name>A0A3A8AGP6_9HYPH</name>
<accession>A0A3A8AGP6</accession>
<dbReference type="PANTHER" id="PTHR19328:SF75">
    <property type="entry name" value="ALDOSE SUGAR DEHYDROGENASE YLII"/>
    <property type="match status" value="1"/>
</dbReference>
<feature type="chain" id="PRO_5018690331" evidence="1">
    <location>
        <begin position="22"/>
        <end position="384"/>
    </location>
</feature>
<dbReference type="InterPro" id="IPR011042">
    <property type="entry name" value="6-blade_b-propeller_TolB-like"/>
</dbReference>
<dbReference type="Proteomes" id="UP000246132">
    <property type="component" value="Unassembled WGS sequence"/>
</dbReference>
<dbReference type="PANTHER" id="PTHR19328">
    <property type="entry name" value="HEDGEHOG-INTERACTING PROTEIN"/>
    <property type="match status" value="1"/>
</dbReference>
<keyword evidence="1" id="KW-0732">Signal</keyword>
<evidence type="ECO:0000256" key="1">
    <source>
        <dbReference type="SAM" id="SignalP"/>
    </source>
</evidence>
<dbReference type="AlphaFoldDB" id="A0A3A8AGP6"/>
<proteinExistence type="predicted"/>
<feature type="domain" description="Glucose/Sorbosone dehydrogenase" evidence="2">
    <location>
        <begin position="46"/>
        <end position="377"/>
    </location>
</feature>
<dbReference type="SUPFAM" id="SSF50952">
    <property type="entry name" value="Soluble quinoprotein glucose dehydrogenase"/>
    <property type="match status" value="1"/>
</dbReference>
<evidence type="ECO:0000313" key="3">
    <source>
        <dbReference type="EMBL" id="RKF05834.1"/>
    </source>
</evidence>
<protein>
    <submittedName>
        <fullName evidence="3">PQQ-dependent sugar dehydrogenase</fullName>
    </submittedName>
</protein>
<dbReference type="InterPro" id="IPR012938">
    <property type="entry name" value="Glc/Sorbosone_DH"/>
</dbReference>